<dbReference type="AlphaFoldDB" id="A0AAD8AGK7"/>
<reference evidence="2" key="2">
    <citation type="submission" date="2023-05" db="EMBL/GenBank/DDBJ databases">
        <authorList>
            <person name="Fouks B."/>
        </authorList>
    </citation>
    <scope>NUCLEOTIDE SEQUENCE</scope>
    <source>
        <strain evidence="2">Stay&amp;Tobe</strain>
        <tissue evidence="2">Testes</tissue>
    </source>
</reference>
<feature type="transmembrane region" description="Helical" evidence="1">
    <location>
        <begin position="44"/>
        <end position="68"/>
    </location>
</feature>
<organism evidence="2 3">
    <name type="scientific">Diploptera punctata</name>
    <name type="common">Pacific beetle cockroach</name>
    <dbReference type="NCBI Taxonomy" id="6984"/>
    <lineage>
        <taxon>Eukaryota</taxon>
        <taxon>Metazoa</taxon>
        <taxon>Ecdysozoa</taxon>
        <taxon>Arthropoda</taxon>
        <taxon>Hexapoda</taxon>
        <taxon>Insecta</taxon>
        <taxon>Pterygota</taxon>
        <taxon>Neoptera</taxon>
        <taxon>Polyneoptera</taxon>
        <taxon>Dictyoptera</taxon>
        <taxon>Blattodea</taxon>
        <taxon>Blaberoidea</taxon>
        <taxon>Blaberidae</taxon>
        <taxon>Diplopterinae</taxon>
        <taxon>Diploptera</taxon>
    </lineage>
</organism>
<evidence type="ECO:0000256" key="1">
    <source>
        <dbReference type="SAM" id="Phobius"/>
    </source>
</evidence>
<comment type="caution">
    <text evidence="2">The sequence shown here is derived from an EMBL/GenBank/DDBJ whole genome shotgun (WGS) entry which is preliminary data.</text>
</comment>
<feature type="transmembrane region" description="Helical" evidence="1">
    <location>
        <begin position="15"/>
        <end position="32"/>
    </location>
</feature>
<feature type="non-terminal residue" evidence="2">
    <location>
        <position position="92"/>
    </location>
</feature>
<evidence type="ECO:0000313" key="3">
    <source>
        <dbReference type="Proteomes" id="UP001233999"/>
    </source>
</evidence>
<keyword evidence="1" id="KW-0472">Membrane</keyword>
<name>A0AAD8AGK7_DIPPU</name>
<gene>
    <name evidence="2" type="ORF">L9F63_010657</name>
</gene>
<dbReference type="Proteomes" id="UP001233999">
    <property type="component" value="Unassembled WGS sequence"/>
</dbReference>
<dbReference type="EMBL" id="JASPKZ010001200">
    <property type="protein sequence ID" value="KAJ9598642.1"/>
    <property type="molecule type" value="Genomic_DNA"/>
</dbReference>
<protein>
    <submittedName>
        <fullName evidence="2">Uncharacterized protein</fullName>
    </submittedName>
</protein>
<keyword evidence="3" id="KW-1185">Reference proteome</keyword>
<accession>A0AAD8AGK7</accession>
<sequence length="92" mass="10833">FFFLSFFEPSFIEDYPPLLILVNSSCILYSYIQKVASFDEIITSILAFRLFLAFLVIKLFSFLFLIGTESFSRFNIKNICIVSYFNSLIFFM</sequence>
<keyword evidence="1" id="KW-1133">Transmembrane helix</keyword>
<keyword evidence="1" id="KW-0812">Transmembrane</keyword>
<feature type="non-terminal residue" evidence="2">
    <location>
        <position position="1"/>
    </location>
</feature>
<evidence type="ECO:0000313" key="2">
    <source>
        <dbReference type="EMBL" id="KAJ9598642.1"/>
    </source>
</evidence>
<reference evidence="2" key="1">
    <citation type="journal article" date="2023" name="IScience">
        <title>Live-bearing cockroach genome reveals convergent evolutionary mechanisms linked to viviparity in insects and beyond.</title>
        <authorList>
            <person name="Fouks B."/>
            <person name="Harrison M.C."/>
            <person name="Mikhailova A.A."/>
            <person name="Marchal E."/>
            <person name="English S."/>
            <person name="Carruthers M."/>
            <person name="Jennings E.C."/>
            <person name="Chiamaka E.L."/>
            <person name="Frigard R.A."/>
            <person name="Pippel M."/>
            <person name="Attardo G.M."/>
            <person name="Benoit J.B."/>
            <person name="Bornberg-Bauer E."/>
            <person name="Tobe S.S."/>
        </authorList>
    </citation>
    <scope>NUCLEOTIDE SEQUENCE</scope>
    <source>
        <strain evidence="2">Stay&amp;Tobe</strain>
    </source>
</reference>
<proteinExistence type="predicted"/>